<accession>A0A026W1J2</accession>
<reference evidence="3 4" key="1">
    <citation type="journal article" date="2014" name="Curr. Biol.">
        <title>The genome of the clonal raider ant Cerapachys biroi.</title>
        <authorList>
            <person name="Oxley P.R."/>
            <person name="Ji L."/>
            <person name="Fetter-Pruneda I."/>
            <person name="McKenzie S.K."/>
            <person name="Li C."/>
            <person name="Hu H."/>
            <person name="Zhang G."/>
            <person name="Kronauer D.J."/>
        </authorList>
    </citation>
    <scope>NUCLEOTIDE SEQUENCE [LARGE SCALE GENOMIC DNA]</scope>
</reference>
<evidence type="ECO:0000256" key="2">
    <source>
        <dbReference type="SAM" id="Phobius"/>
    </source>
</evidence>
<feature type="transmembrane region" description="Helical" evidence="2">
    <location>
        <begin position="269"/>
        <end position="289"/>
    </location>
</feature>
<name>A0A026W1J2_OOCBI</name>
<gene>
    <name evidence="3" type="ORF">X777_11949</name>
</gene>
<dbReference type="OrthoDB" id="10045204at2759"/>
<evidence type="ECO:0000313" key="3">
    <source>
        <dbReference type="EMBL" id="EZA49451.1"/>
    </source>
</evidence>
<protein>
    <submittedName>
        <fullName evidence="3">Uncharacterized protein</fullName>
    </submittedName>
</protein>
<feature type="region of interest" description="Disordered" evidence="1">
    <location>
        <begin position="200"/>
        <end position="226"/>
    </location>
</feature>
<sequence length="386" mass="43037">MVTEEDCSCTDTTEPSNVTSLRSDDVASAANLEANTVCVEQGDDAEEAKNADCKCPDASPITSYCVSAIPEPVSVPVTKPDRRSQRTKSRSQPPSTPFQASYPCLCRSHKINGYVLPVKVKEGKPQSGQFWSRFSRKRPRNGYFGKDKMYEIKLKQVQCPHYAKTRPNGARRQRLLGASHSACEFQSVLCPEVGVSEAIPGTDARHDPGKSKPPKQPAKTKPKREEDTEKIEIYYFDHGNSAYYRTTDCHPVLTTDRCAEKTDQAATRFWAEIFGTIHIGTAFVTAFILQLLRFVLYSVIRPLTVGILQLMADYFVKPLLSILFNAVVQPVLILFYNIFTSLRDLCEPIAEAMGLFLREIANLCAAIRIVEVKHVHHHASTTTACT</sequence>
<organism evidence="3 4">
    <name type="scientific">Ooceraea biroi</name>
    <name type="common">Clonal raider ant</name>
    <name type="synonym">Cerapachys biroi</name>
    <dbReference type="NCBI Taxonomy" id="2015173"/>
    <lineage>
        <taxon>Eukaryota</taxon>
        <taxon>Metazoa</taxon>
        <taxon>Ecdysozoa</taxon>
        <taxon>Arthropoda</taxon>
        <taxon>Hexapoda</taxon>
        <taxon>Insecta</taxon>
        <taxon>Pterygota</taxon>
        <taxon>Neoptera</taxon>
        <taxon>Endopterygota</taxon>
        <taxon>Hymenoptera</taxon>
        <taxon>Apocrita</taxon>
        <taxon>Aculeata</taxon>
        <taxon>Formicoidea</taxon>
        <taxon>Formicidae</taxon>
        <taxon>Dorylinae</taxon>
        <taxon>Ooceraea</taxon>
    </lineage>
</organism>
<keyword evidence="2" id="KW-1133">Transmembrane helix</keyword>
<feature type="region of interest" description="Disordered" evidence="1">
    <location>
        <begin position="1"/>
        <end position="24"/>
    </location>
</feature>
<dbReference type="STRING" id="2015173.A0A026W1J2"/>
<dbReference type="OMA" id="HKINGYV"/>
<feature type="transmembrane region" description="Helical" evidence="2">
    <location>
        <begin position="318"/>
        <end position="339"/>
    </location>
</feature>
<dbReference type="Proteomes" id="UP000053097">
    <property type="component" value="Unassembled WGS sequence"/>
</dbReference>
<evidence type="ECO:0000256" key="1">
    <source>
        <dbReference type="SAM" id="MobiDB-lite"/>
    </source>
</evidence>
<dbReference type="AlphaFoldDB" id="A0A026W1J2"/>
<keyword evidence="2" id="KW-0472">Membrane</keyword>
<dbReference type="EMBL" id="KK107519">
    <property type="protein sequence ID" value="EZA49451.1"/>
    <property type="molecule type" value="Genomic_DNA"/>
</dbReference>
<feature type="region of interest" description="Disordered" evidence="1">
    <location>
        <begin position="75"/>
        <end position="97"/>
    </location>
</feature>
<keyword evidence="2" id="KW-0812">Transmembrane</keyword>
<keyword evidence="4" id="KW-1185">Reference proteome</keyword>
<proteinExistence type="predicted"/>
<evidence type="ECO:0000313" key="4">
    <source>
        <dbReference type="Proteomes" id="UP000053097"/>
    </source>
</evidence>